<evidence type="ECO:0000313" key="2">
    <source>
        <dbReference type="Proteomes" id="UP000003571"/>
    </source>
</evidence>
<dbReference type="Gene3D" id="3.90.930.1">
    <property type="match status" value="1"/>
</dbReference>
<comment type="caution">
    <text evidence="1">The sequence shown here is derived from an EMBL/GenBank/DDBJ whole genome shotgun (WGS) entry which is preliminary data.</text>
</comment>
<dbReference type="EMBL" id="AGRW01000050">
    <property type="protein sequence ID" value="EIC01365.1"/>
    <property type="molecule type" value="Genomic_DNA"/>
</dbReference>
<dbReference type="eggNOG" id="ENOG502ZUYE">
    <property type="taxonomic scope" value="Bacteria"/>
</dbReference>
<name>H7ELV7_9SPIR</name>
<accession>H7ELV7</accession>
<evidence type="ECO:0000313" key="1">
    <source>
        <dbReference type="EMBL" id="EIC01365.1"/>
    </source>
</evidence>
<dbReference type="AlphaFoldDB" id="H7ELV7"/>
<dbReference type="STRING" id="907348.TresaDRAFT_1257"/>
<dbReference type="OrthoDB" id="1427975at2"/>
<evidence type="ECO:0008006" key="3">
    <source>
        <dbReference type="Google" id="ProtNLM"/>
    </source>
</evidence>
<dbReference type="SUPFAM" id="SSF82185">
    <property type="entry name" value="Histone H3 K4-specific methyltransferase SET7/9 N-terminal domain"/>
    <property type="match status" value="1"/>
</dbReference>
<sequence length="168" mass="19061">MNADDLYEDNIYGNGNPTYYADEKCEIPYTGHVEVIYNGKLEEEFDIVDGLRNGIQKEYENGILTEIDETRGNRTSGFGVSYYPSGAFKAISITYDDNLISAYFYSEDGHNVKKFGVPERFKDIVKTKPDGIFALVSIADLEKMNEEILKYGHPLNLPKGFEFVVPEK</sequence>
<dbReference type="RefSeq" id="WP_002705063.1">
    <property type="nucleotide sequence ID" value="NZ_AGRW01000050.1"/>
</dbReference>
<keyword evidence="2" id="KW-1185">Reference proteome</keyword>
<protein>
    <recommendedName>
        <fullName evidence="3">MORN repeat-containing protein</fullName>
    </recommendedName>
</protein>
<reference evidence="1 2" key="1">
    <citation type="submission" date="2011-09" db="EMBL/GenBank/DDBJ databases">
        <title>The draft genome of Treponema saccharophilum DSM 2985.</title>
        <authorList>
            <consortium name="US DOE Joint Genome Institute (JGI-PGF)"/>
            <person name="Lucas S."/>
            <person name="Copeland A."/>
            <person name="Lapidus A."/>
            <person name="Glavina del Rio T."/>
            <person name="Dalin E."/>
            <person name="Tice H."/>
            <person name="Bruce D."/>
            <person name="Goodwin L."/>
            <person name="Pitluck S."/>
            <person name="Peters L."/>
            <person name="Kyrpides N."/>
            <person name="Mavromatis K."/>
            <person name="Ivanova N."/>
            <person name="Markowitz V."/>
            <person name="Cheng J.-F."/>
            <person name="Hugenholtz P."/>
            <person name="Woyke T."/>
            <person name="Wu D."/>
            <person name="Gronow S."/>
            <person name="Wellnitz S."/>
            <person name="Brambilla E."/>
            <person name="Klenk H.-P."/>
            <person name="Eisen J.A."/>
        </authorList>
    </citation>
    <scope>NUCLEOTIDE SEQUENCE [LARGE SCALE GENOMIC DNA]</scope>
    <source>
        <strain evidence="1 2">DSM 2985</strain>
    </source>
</reference>
<gene>
    <name evidence="1" type="ORF">TresaDRAFT_1257</name>
</gene>
<dbReference type="PATRIC" id="fig|907348.3.peg.1904"/>
<organism evidence="1 2">
    <name type="scientific">Treponema saccharophilum DSM 2985</name>
    <dbReference type="NCBI Taxonomy" id="907348"/>
    <lineage>
        <taxon>Bacteria</taxon>
        <taxon>Pseudomonadati</taxon>
        <taxon>Spirochaetota</taxon>
        <taxon>Spirochaetia</taxon>
        <taxon>Spirochaetales</taxon>
        <taxon>Treponemataceae</taxon>
        <taxon>Treponema</taxon>
    </lineage>
</organism>
<dbReference type="Proteomes" id="UP000003571">
    <property type="component" value="Unassembled WGS sequence"/>
</dbReference>
<proteinExistence type="predicted"/>